<protein>
    <submittedName>
        <fullName evidence="1">Uncharacterized protein</fullName>
    </submittedName>
</protein>
<accession>A0ABX2CEK6</accession>
<dbReference type="RefSeq" id="WP_172110837.1">
    <property type="nucleotide sequence ID" value="NZ_JABFDN010000003.1"/>
</dbReference>
<organism evidence="1 2">
    <name type="scientific">Bradyrhizobium aeschynomenes</name>
    <dbReference type="NCBI Taxonomy" id="2734909"/>
    <lineage>
        <taxon>Bacteria</taxon>
        <taxon>Pseudomonadati</taxon>
        <taxon>Pseudomonadota</taxon>
        <taxon>Alphaproteobacteria</taxon>
        <taxon>Hyphomicrobiales</taxon>
        <taxon>Nitrobacteraceae</taxon>
        <taxon>Bradyrhizobium</taxon>
    </lineage>
</organism>
<keyword evidence="2" id="KW-1185">Reference proteome</keyword>
<dbReference type="Proteomes" id="UP000886476">
    <property type="component" value="Unassembled WGS sequence"/>
</dbReference>
<evidence type="ECO:0000313" key="2">
    <source>
        <dbReference type="Proteomes" id="UP000886476"/>
    </source>
</evidence>
<proteinExistence type="predicted"/>
<dbReference type="EMBL" id="JABFDN010000003">
    <property type="protein sequence ID" value="NPU65752.1"/>
    <property type="molecule type" value="Genomic_DNA"/>
</dbReference>
<name>A0ABX2CEK6_9BRAD</name>
<gene>
    <name evidence="1" type="ORF">HL667_12180</name>
</gene>
<comment type="caution">
    <text evidence="1">The sequence shown here is derived from an EMBL/GenBank/DDBJ whole genome shotgun (WGS) entry which is preliminary data.</text>
</comment>
<reference evidence="1" key="1">
    <citation type="submission" date="2020-05" db="EMBL/GenBank/DDBJ databases">
        <title>Nod-independent and nitrogen-fixing Bradyrhizobium aeschynomene sp. nov. isolated from nodules of Aeschynomene indica.</title>
        <authorList>
            <person name="Zhang Z."/>
        </authorList>
    </citation>
    <scope>NUCLEOTIDE SEQUENCE</scope>
    <source>
        <strain evidence="1">83012</strain>
    </source>
</reference>
<evidence type="ECO:0000313" key="1">
    <source>
        <dbReference type="EMBL" id="NPU65752.1"/>
    </source>
</evidence>
<sequence>MTIDPITFVDTSSGDDACVLVRVVGDSVGLVLSLRTDGDIEVFMAAEELDRVIGALQQARVAMRREGNGMTGPS</sequence>